<feature type="compositionally biased region" description="Low complexity" evidence="12">
    <location>
        <begin position="266"/>
        <end position="278"/>
    </location>
</feature>
<dbReference type="Pfam" id="PF00098">
    <property type="entry name" value="zf-CCHC"/>
    <property type="match status" value="2"/>
</dbReference>
<dbReference type="InterPro" id="IPR036875">
    <property type="entry name" value="Znf_CCHC_sf"/>
</dbReference>
<feature type="compositionally biased region" description="Basic and acidic residues" evidence="12">
    <location>
        <begin position="517"/>
        <end position="527"/>
    </location>
</feature>
<dbReference type="PROSITE" id="PS51257">
    <property type="entry name" value="PROKAR_LIPOPROTEIN"/>
    <property type="match status" value="1"/>
</dbReference>
<dbReference type="SUPFAM" id="SSF52540">
    <property type="entry name" value="P-loop containing nucleoside triphosphate hydrolases"/>
    <property type="match status" value="1"/>
</dbReference>
<feature type="compositionally biased region" description="Low complexity" evidence="12">
    <location>
        <begin position="960"/>
        <end position="976"/>
    </location>
</feature>
<comment type="function">
    <text evidence="9">One of the essential components for the initiation of protein synthesis. Protects formylmethionyl-tRNA from spontaneous hydrolysis and promotes its binding to the 30S ribosomal subunits. Also involved in the hydrolysis of GTP during the formation of the 70S ribosomal complex.</text>
</comment>
<dbReference type="GO" id="GO:0008270">
    <property type="term" value="F:zinc ion binding"/>
    <property type="evidence" value="ECO:0007669"/>
    <property type="project" value="UniProtKB-KW"/>
</dbReference>
<dbReference type="Pfam" id="PF00009">
    <property type="entry name" value="GTP_EFTU"/>
    <property type="match status" value="1"/>
</dbReference>
<keyword evidence="6" id="KW-0809">Transit peptide</keyword>
<evidence type="ECO:0000256" key="12">
    <source>
        <dbReference type="SAM" id="MobiDB-lite"/>
    </source>
</evidence>
<feature type="compositionally biased region" description="Basic and acidic residues" evidence="12">
    <location>
        <begin position="87"/>
        <end position="104"/>
    </location>
</feature>
<evidence type="ECO:0000256" key="5">
    <source>
        <dbReference type="ARBA" id="ARBA00022917"/>
    </source>
</evidence>
<feature type="compositionally biased region" description="Basic and acidic residues" evidence="12">
    <location>
        <begin position="344"/>
        <end position="362"/>
    </location>
</feature>
<dbReference type="Proteomes" id="UP000660729">
    <property type="component" value="Unassembled WGS sequence"/>
</dbReference>
<comment type="caution">
    <text evidence="15">The sequence shown here is derived from an EMBL/GenBank/DDBJ whole genome shotgun (WGS) entry which is preliminary data.</text>
</comment>
<evidence type="ECO:0000256" key="4">
    <source>
        <dbReference type="ARBA" id="ARBA00022741"/>
    </source>
</evidence>
<dbReference type="InterPro" id="IPR009000">
    <property type="entry name" value="Transl_B-barrel_sf"/>
</dbReference>
<dbReference type="InterPro" id="IPR027417">
    <property type="entry name" value="P-loop_NTPase"/>
</dbReference>
<dbReference type="CDD" id="cd03692">
    <property type="entry name" value="mtIF2_IVc"/>
    <property type="match status" value="1"/>
</dbReference>
<feature type="compositionally biased region" description="Basic and acidic residues" evidence="12">
    <location>
        <begin position="571"/>
        <end position="584"/>
    </location>
</feature>
<evidence type="ECO:0000256" key="11">
    <source>
        <dbReference type="PROSITE-ProRule" id="PRU00047"/>
    </source>
</evidence>
<evidence type="ECO:0000256" key="6">
    <source>
        <dbReference type="ARBA" id="ARBA00022946"/>
    </source>
</evidence>
<dbReference type="CDD" id="cd03702">
    <property type="entry name" value="IF2_mtIF2_II"/>
    <property type="match status" value="1"/>
</dbReference>
<dbReference type="PANTHER" id="PTHR43381:SF20">
    <property type="entry name" value="TRANSLATION INITIATION FACTOR IF-2, MITOCHONDRIAL"/>
    <property type="match status" value="1"/>
</dbReference>
<dbReference type="PROSITE" id="PS01176">
    <property type="entry name" value="IF2"/>
    <property type="match status" value="1"/>
</dbReference>
<evidence type="ECO:0000256" key="10">
    <source>
        <dbReference type="ARBA" id="ARBA00044200"/>
    </source>
</evidence>
<feature type="compositionally biased region" description="Polar residues" evidence="12">
    <location>
        <begin position="57"/>
        <end position="66"/>
    </location>
</feature>
<dbReference type="GO" id="GO:0005739">
    <property type="term" value="C:mitochondrion"/>
    <property type="evidence" value="ECO:0007669"/>
    <property type="project" value="UniProtKB-SubCell"/>
</dbReference>
<keyword evidence="3 15" id="KW-0396">Initiation factor</keyword>
<dbReference type="FunFam" id="3.40.50.300:FF:000019">
    <property type="entry name" value="Translation initiation factor IF-2"/>
    <property type="match status" value="1"/>
</dbReference>
<feature type="compositionally biased region" description="Basic and acidic residues" evidence="12">
    <location>
        <begin position="1052"/>
        <end position="1075"/>
    </location>
</feature>
<keyword evidence="5" id="KW-0648">Protein biosynthesis</keyword>
<accession>A0A8H6VPV6</accession>
<proteinExistence type="inferred from homology"/>
<dbReference type="SUPFAM" id="SSF52156">
    <property type="entry name" value="Initiation factor IF2/eIF5b, domain 3"/>
    <property type="match status" value="1"/>
</dbReference>
<dbReference type="PROSITE" id="PS51722">
    <property type="entry name" value="G_TR_2"/>
    <property type="match status" value="1"/>
</dbReference>
<feature type="compositionally biased region" description="Basic and acidic residues" evidence="12">
    <location>
        <begin position="1493"/>
        <end position="1524"/>
    </location>
</feature>
<keyword evidence="8" id="KW-0342">GTP-binding</keyword>
<sequence>MRRQRVLRTSSAQSLCIFCACRLGIEVPASQVAPITQTAIPAPRQFSSTQIIRQSTVAATASTPEDGTNDGGLPAWYDPKSSLSMSEQREKQERMQATQKRDVEQNQAVQEAIWREQMAQIKERGEQQQRDVRRSSRPGSRRLDLGPRDTTEPSPISSQGVSMADAMKRSAAKQTQADTLAGMRRRTFQIRKVDEDSLGQRMSAKGGNADRDAKRGKTPQLTVRKHVISDKVSQQQDQRYAAIRPRTTATAKSTTAQPKKVSNPFAGASGAAASSNGGHSITSAATGWGAASTGAAPLSYSDALLEASEPKIETSPDGVKFKVGLDHKSFRPNYDASVVEESQQVDRDAADEELRSQQEAYDRAAQSVARPVEDTYFEDFEPELPQDITEGQTTEYDLRSQQEVYDRASQSMHELPDEAPADRQPPSWETQKHAQPLQNHLVLDTDQPPEIRPETFGYADPDYEPANPARAQPSDTTASSSRNVNEEYAPKQTSTNIGSFGSFELSDTIESTVEKASNLEERPHAESEPQTYDFSRTSPSPDTASMAPGQQAQSRSPASVLADSFGTAQSKAKETAKKASEPEKATIPPQPSADLWDADEIETLKDLSRGGMSYKEIAAMLGHSPASTLAQMRKAFSRAATPSAPEVSTPEVETQARTARVEPSSASGRQHVTETNDYSMPEVDSQAEPKRPEPSMKPSRQAQNFAVPEVDSQARPQRAEPRNGFGLGRNSTASIDDYSTPEVDSQAEPSRGEPLPQFQRGDWGLGTSKDHARRNSEPVSRQNQIKTSQSSAYSSSGYRATPFDPSELQPNIAPFDEGQSANWQHLRRRGSAPARSAPQPSANSPPEPQRQDVPNPFMDDAWVHQTFENHQRDREKRQRHVRPVESGQSNNPAIQDAADYRRSLFADVDLTNKKCARCGQVGHVARQCPSKRDMRTCLACGQPGHIQANCPNLDAQGQLSSNRSRSSEPPSRVSNPFADSARTTDSRREPRDRGQWGEDAEAKAKADARERRMAKFGQNAPSAQSVAREETKPARASRWADEDEAEAPAVSRETKEKSARRSRWEDADVEESGRDRGRKAQRGGRREFDEDEDEEADAREAFRARKAERQADKERKRDKERRVAERKRKADKAEGTTPISLPEFVSVQQLSQLLGVRYEEFVERLEELGYDDVFPGKTLNSETSTLIAMEYNFEPTFDGGEQEAEERDLKPQPEAYDKSMLPERPPVVTIMGHVDHGKTTILDYLRKSSVAAGEAGGITQHIGAFSVPLASSGKTITFLDTPGHAAFLAMRQRGANVTDIVILVVAADDSVKPQTLEAIKHAKAAGVPMIVAINKVDKEEADIQRVKQDLARHGVEIEDFGGETQVVEVSGKTGQGMDELEENVVTLSEVLYHRAETDGAVEGWVLEATTKKSGRVATVLVRRGTLKPGNVIVAGKTWARVRSLRNEGGKMLQSVSPGMPVEVDGWKDQPMAGDEVLEAPSEQKANDVVEFRLEKNERERTASDTEAINESRRIAQERQSKEKAASLAAKQAQRTAAREGGAAEGPSTDIDAPERNREQSGQMEVPFIIKADVSGSAEAVSAYIMSVSNPLITPKILSSEVGAVHESDIEMANAAGGHIIAFNLPSDPEMQGAAESRGVKILENNIIYRVLDDVKSVLEDKLPPILSQRVLGEAEVSAAFEISIGGRKTMKIAGCKVRNGVIGKNSRARITRNGEKVHDGTISSLKNVKKDVTEMRKGTECGIGFDDWQGFEVGDQIQTYEEISEKRKL</sequence>
<dbReference type="GO" id="GO:0003924">
    <property type="term" value="F:GTPase activity"/>
    <property type="evidence" value="ECO:0007669"/>
    <property type="project" value="InterPro"/>
</dbReference>
<feature type="compositionally biased region" description="Basic and acidic residues" evidence="12">
    <location>
        <begin position="1098"/>
        <end position="1123"/>
    </location>
</feature>
<feature type="region of interest" description="Disordered" evidence="12">
    <location>
        <begin position="334"/>
        <end position="600"/>
    </location>
</feature>
<feature type="compositionally biased region" description="Basic and acidic residues" evidence="12">
    <location>
        <begin position="141"/>
        <end position="151"/>
    </location>
</feature>
<evidence type="ECO:0000313" key="15">
    <source>
        <dbReference type="EMBL" id="KAF7198162.1"/>
    </source>
</evidence>
<gene>
    <name evidence="15" type="ORF">HII31_00518</name>
</gene>
<feature type="region of interest" description="Disordered" evidence="12">
    <location>
        <begin position="945"/>
        <end position="1135"/>
    </location>
</feature>
<feature type="compositionally biased region" description="Polar residues" evidence="12">
    <location>
        <begin position="473"/>
        <end position="483"/>
    </location>
</feature>
<organism evidence="15 16">
    <name type="scientific">Pseudocercospora fuligena</name>
    <dbReference type="NCBI Taxonomy" id="685502"/>
    <lineage>
        <taxon>Eukaryota</taxon>
        <taxon>Fungi</taxon>
        <taxon>Dikarya</taxon>
        <taxon>Ascomycota</taxon>
        <taxon>Pezizomycotina</taxon>
        <taxon>Dothideomycetes</taxon>
        <taxon>Dothideomycetidae</taxon>
        <taxon>Mycosphaerellales</taxon>
        <taxon>Mycosphaerellaceae</taxon>
        <taxon>Pseudocercospora</taxon>
    </lineage>
</organism>
<evidence type="ECO:0000256" key="7">
    <source>
        <dbReference type="ARBA" id="ARBA00023128"/>
    </source>
</evidence>
<dbReference type="InterPro" id="IPR000178">
    <property type="entry name" value="TF_IF2_bacterial-like"/>
</dbReference>
<feature type="compositionally biased region" description="Acidic residues" evidence="12">
    <location>
        <begin position="375"/>
        <end position="384"/>
    </location>
</feature>
<dbReference type="CDD" id="cd01887">
    <property type="entry name" value="IF2_eIF5B"/>
    <property type="match status" value="1"/>
</dbReference>
<reference evidence="15" key="1">
    <citation type="submission" date="2020-04" db="EMBL/GenBank/DDBJ databases">
        <title>Draft genome resource of the tomato pathogen Pseudocercospora fuligena.</title>
        <authorList>
            <person name="Zaccaron A."/>
        </authorList>
    </citation>
    <scope>NUCLEOTIDE SEQUENCE</scope>
    <source>
        <strain evidence="15">PF001</strain>
    </source>
</reference>
<dbReference type="Gene3D" id="2.40.30.10">
    <property type="entry name" value="Translation factors"/>
    <property type="match status" value="2"/>
</dbReference>
<feature type="region of interest" description="Disordered" evidence="12">
    <location>
        <begin position="632"/>
        <end position="895"/>
    </location>
</feature>
<dbReference type="Pfam" id="PF22042">
    <property type="entry name" value="EF-G_D2"/>
    <property type="match status" value="1"/>
</dbReference>
<feature type="compositionally biased region" description="Low complexity" evidence="12">
    <location>
        <begin position="831"/>
        <end position="842"/>
    </location>
</feature>
<evidence type="ECO:0000256" key="2">
    <source>
        <dbReference type="ARBA" id="ARBA00007733"/>
    </source>
</evidence>
<dbReference type="Gene3D" id="3.40.50.300">
    <property type="entry name" value="P-loop containing nucleotide triphosphate hydrolases"/>
    <property type="match status" value="1"/>
</dbReference>
<feature type="compositionally biased region" description="Basic and acidic residues" evidence="12">
    <location>
        <begin position="396"/>
        <end position="406"/>
    </location>
</feature>
<evidence type="ECO:0000256" key="9">
    <source>
        <dbReference type="ARBA" id="ARBA00025162"/>
    </source>
</evidence>
<feature type="compositionally biased region" description="Low complexity" evidence="12">
    <location>
        <begin position="1531"/>
        <end position="1540"/>
    </location>
</feature>
<dbReference type="Pfam" id="PF11987">
    <property type="entry name" value="IF-2"/>
    <property type="match status" value="1"/>
</dbReference>
<evidence type="ECO:0000259" key="14">
    <source>
        <dbReference type="PROSITE" id="PS51722"/>
    </source>
</evidence>
<dbReference type="SUPFAM" id="SSF57756">
    <property type="entry name" value="Retrovirus zinc finger-like domains"/>
    <property type="match status" value="1"/>
</dbReference>
<dbReference type="InterPro" id="IPR044145">
    <property type="entry name" value="IF2_II"/>
</dbReference>
<feature type="domain" description="CCHC-type" evidence="13">
    <location>
        <begin position="914"/>
        <end position="930"/>
    </location>
</feature>
<keyword evidence="16" id="KW-1185">Reference proteome</keyword>
<comment type="similarity">
    <text evidence="2">Belongs to the TRAFAC class translation factor GTPase superfamily. Classic translation factor GTPase family. IF-2 subfamily.</text>
</comment>
<feature type="compositionally biased region" description="Polar residues" evidence="12">
    <location>
        <begin position="777"/>
        <end position="787"/>
    </location>
</feature>
<protein>
    <recommendedName>
        <fullName evidence="10">Translation initiation factor IF-2, mitochondrial</fullName>
    </recommendedName>
</protein>
<evidence type="ECO:0000256" key="1">
    <source>
        <dbReference type="ARBA" id="ARBA00004173"/>
    </source>
</evidence>
<keyword evidence="11" id="KW-0862">Zinc</keyword>
<feature type="region of interest" description="Disordered" evidence="12">
    <location>
        <begin position="57"/>
        <end position="105"/>
    </location>
</feature>
<feature type="domain" description="CCHC-type" evidence="13">
    <location>
        <begin position="937"/>
        <end position="952"/>
    </location>
</feature>
<dbReference type="EMBL" id="JABCIY010000003">
    <property type="protein sequence ID" value="KAF7198162.1"/>
    <property type="molecule type" value="Genomic_DNA"/>
</dbReference>
<feature type="compositionally biased region" description="Polar residues" evidence="12">
    <location>
        <begin position="247"/>
        <end position="257"/>
    </location>
</feature>
<dbReference type="InterPro" id="IPR000795">
    <property type="entry name" value="T_Tr_GTP-bd_dom"/>
</dbReference>
<dbReference type="SUPFAM" id="SSF50447">
    <property type="entry name" value="Translation proteins"/>
    <property type="match status" value="2"/>
</dbReference>
<evidence type="ECO:0000313" key="16">
    <source>
        <dbReference type="Proteomes" id="UP000660729"/>
    </source>
</evidence>
<keyword evidence="4" id="KW-0547">Nucleotide-binding</keyword>
<dbReference type="InterPro" id="IPR005225">
    <property type="entry name" value="Small_GTP-bd"/>
</dbReference>
<dbReference type="InterPro" id="IPR015760">
    <property type="entry name" value="TIF_IF2"/>
</dbReference>
<evidence type="ECO:0000259" key="13">
    <source>
        <dbReference type="PROSITE" id="PS50158"/>
    </source>
</evidence>
<dbReference type="GO" id="GO:0003743">
    <property type="term" value="F:translation initiation factor activity"/>
    <property type="evidence" value="ECO:0007669"/>
    <property type="project" value="UniProtKB-KW"/>
</dbReference>
<feature type="region of interest" description="Disordered" evidence="12">
    <location>
        <begin position="1493"/>
        <end position="1562"/>
    </location>
</feature>
<keyword evidence="11" id="KW-0863">Zinc-finger</keyword>
<dbReference type="InterPro" id="IPR036925">
    <property type="entry name" value="TIF_IF2_dom3_sf"/>
</dbReference>
<feature type="compositionally biased region" description="Basic and acidic residues" evidence="12">
    <location>
        <begin position="121"/>
        <end position="134"/>
    </location>
</feature>
<dbReference type="Pfam" id="PF04760">
    <property type="entry name" value="IF2_N"/>
    <property type="match status" value="1"/>
</dbReference>
<dbReference type="InterPro" id="IPR023115">
    <property type="entry name" value="TIF_IF2_dom3"/>
</dbReference>
<evidence type="ECO:0000256" key="3">
    <source>
        <dbReference type="ARBA" id="ARBA00022540"/>
    </source>
</evidence>
<feature type="compositionally biased region" description="Polar residues" evidence="12">
    <location>
        <begin position="152"/>
        <end position="161"/>
    </location>
</feature>
<dbReference type="InterPro" id="IPR006847">
    <property type="entry name" value="IF2_N"/>
</dbReference>
<dbReference type="Gene3D" id="3.40.50.10050">
    <property type="entry name" value="Translation initiation factor IF- 2, domain 3"/>
    <property type="match status" value="1"/>
</dbReference>
<dbReference type="FunFam" id="3.40.50.10050:FF:000001">
    <property type="entry name" value="Translation initiation factor IF-2"/>
    <property type="match status" value="1"/>
</dbReference>
<feature type="compositionally biased region" description="Polar residues" evidence="12">
    <location>
        <begin position="664"/>
        <end position="678"/>
    </location>
</feature>
<dbReference type="PANTHER" id="PTHR43381">
    <property type="entry name" value="TRANSLATION INITIATION FACTOR IF-2-RELATED"/>
    <property type="match status" value="1"/>
</dbReference>
<feature type="compositionally biased region" description="Polar residues" evidence="12">
    <location>
        <begin position="528"/>
        <end position="557"/>
    </location>
</feature>
<dbReference type="GO" id="GO:0003676">
    <property type="term" value="F:nucleic acid binding"/>
    <property type="evidence" value="ECO:0007669"/>
    <property type="project" value="InterPro"/>
</dbReference>
<dbReference type="NCBIfam" id="TIGR00231">
    <property type="entry name" value="small_GTP"/>
    <property type="match status" value="1"/>
</dbReference>
<dbReference type="GO" id="GO:0005525">
    <property type="term" value="F:GTP binding"/>
    <property type="evidence" value="ECO:0007669"/>
    <property type="project" value="UniProtKB-KW"/>
</dbReference>
<feature type="region of interest" description="Disordered" evidence="12">
    <location>
        <begin position="121"/>
        <end position="221"/>
    </location>
</feature>
<feature type="compositionally biased region" description="Basic and acidic residues" evidence="12">
    <location>
        <begin position="982"/>
        <end position="1013"/>
    </location>
</feature>
<dbReference type="PROSITE" id="PS50158">
    <property type="entry name" value="ZF_CCHC"/>
    <property type="match status" value="2"/>
</dbReference>
<dbReference type="SMART" id="SM00343">
    <property type="entry name" value="ZnF_C2HC"/>
    <property type="match status" value="2"/>
</dbReference>
<keyword evidence="7" id="KW-0496">Mitochondrion</keyword>
<evidence type="ECO:0000256" key="8">
    <source>
        <dbReference type="ARBA" id="ARBA00023134"/>
    </source>
</evidence>
<dbReference type="FunFam" id="2.40.30.10:FF:000008">
    <property type="entry name" value="Translation initiation factor IF-2"/>
    <property type="match status" value="1"/>
</dbReference>
<keyword evidence="11" id="KW-0479">Metal-binding</keyword>
<dbReference type="HAMAP" id="MF_00100_B">
    <property type="entry name" value="IF_2_B"/>
    <property type="match status" value="1"/>
</dbReference>
<feature type="region of interest" description="Disordered" evidence="12">
    <location>
        <begin position="247"/>
        <end position="278"/>
    </location>
</feature>
<feature type="compositionally biased region" description="Basic and acidic residues" evidence="12">
    <location>
        <begin position="867"/>
        <end position="876"/>
    </location>
</feature>
<dbReference type="OrthoDB" id="361630at2759"/>
<comment type="subcellular location">
    <subcellularLocation>
        <location evidence="1">Mitochondrion</location>
    </subcellularLocation>
</comment>
<feature type="domain" description="Tr-type G" evidence="14">
    <location>
        <begin position="1223"/>
        <end position="1392"/>
    </location>
</feature>
<name>A0A8H6VPV6_9PEZI</name>
<dbReference type="InterPro" id="IPR053905">
    <property type="entry name" value="EF-G-like_DII"/>
</dbReference>
<dbReference type="InterPro" id="IPR001878">
    <property type="entry name" value="Znf_CCHC"/>
</dbReference>
<dbReference type="Gene3D" id="4.10.60.10">
    <property type="entry name" value="Zinc finger, CCHC-type"/>
    <property type="match status" value="1"/>
</dbReference>